<organism evidence="1 2">
    <name type="scientific">Sphaerodactylus townsendi</name>
    <dbReference type="NCBI Taxonomy" id="933632"/>
    <lineage>
        <taxon>Eukaryota</taxon>
        <taxon>Metazoa</taxon>
        <taxon>Chordata</taxon>
        <taxon>Craniata</taxon>
        <taxon>Vertebrata</taxon>
        <taxon>Euteleostomi</taxon>
        <taxon>Lepidosauria</taxon>
        <taxon>Squamata</taxon>
        <taxon>Bifurcata</taxon>
        <taxon>Gekkota</taxon>
        <taxon>Sphaerodactylidae</taxon>
        <taxon>Sphaerodactylus</taxon>
    </lineage>
</organism>
<gene>
    <name evidence="1" type="primary">TMC7</name>
    <name evidence="1" type="ORF">K3G42_031991</name>
</gene>
<evidence type="ECO:0000313" key="1">
    <source>
        <dbReference type="EMBL" id="KAH8006100.1"/>
    </source>
</evidence>
<protein>
    <submittedName>
        <fullName evidence="1">Transmembrane channel-like protein 7</fullName>
    </submittedName>
</protein>
<reference evidence="1" key="1">
    <citation type="submission" date="2021-08" db="EMBL/GenBank/DDBJ databases">
        <title>The first chromosome-level gecko genome reveals the dynamic sex chromosomes of Neotropical dwarf geckos (Sphaerodactylidae: Sphaerodactylus).</title>
        <authorList>
            <person name="Pinto B.J."/>
            <person name="Keating S.E."/>
            <person name="Gamble T."/>
        </authorList>
    </citation>
    <scope>NUCLEOTIDE SEQUENCE</scope>
    <source>
        <strain evidence="1">TG3544</strain>
    </source>
</reference>
<proteinExistence type="predicted"/>
<evidence type="ECO:0000313" key="2">
    <source>
        <dbReference type="Proteomes" id="UP000827872"/>
    </source>
</evidence>
<name>A0ACB8FMF7_9SAUR</name>
<accession>A0ACB8FMF7</accession>
<comment type="caution">
    <text evidence="1">The sequence shown here is derived from an EMBL/GenBank/DDBJ whole genome shotgun (WGS) entry which is preliminary data.</text>
</comment>
<dbReference type="Proteomes" id="UP000827872">
    <property type="component" value="Linkage Group LG04"/>
</dbReference>
<sequence length="710" mass="82163">MTEARLGPRGPDSPGDDVFVLDAFNGCPTVTFLQELPSYQSMLRRRASAGTRDYHSLARSTSEESRSLIERIGSQEPAKPLREYALSIAEKRQLRDIQEANAKYLSGWDHWKQTSRKSWRKLLEETKESLSYLELWRHDIRSIEGKFGTGIQSYFSFLRFLVLLNFIIFILMFSFVTLPSVISQHGIFNSSYVKPPESTNLPCRNYIVSGTKGLIYFFSYVIDLLSGTGFLEMTSLFYGYYSVDIVYFGTWKYSVPLAYLLTTLVYLSLSFLWIIKRSVEGFKQSLVRNEDQFQSYCNKIFAGWDFCITDVNAAQLKHSSLHYELKTDLEEERLRQRVAERTTQEKIRIYCLRIVVNLIVLAVLSACFYSIYRATVYSQENISQDKKIKLEDNLWVQYLPSMVITVANFIAPFIFSILIKLEDYSPAFEIRLTLMRCVFVRLANIGVLLFSLWTRITSCADRKCETCGYNYELYPCWESQVGQEMYKLMIFDFIIIFVITVFFNFPRKLIVTYCPLMACRWCGLQEFDIPDNVLEIVYGQTICWIGTFYCPLLPAIATIKYFIIFYVKKISLMHTCKPSARPFRASSSNFFFLVVLLIGLILAFVPLGFSLTHIPASKACGPFVYFTRSWDIIAHTIDGFPEVLKKVLNSVATEAFAVPYFMVLCLILFYFVALAGAHKRVVNQLREQLVMESRDKLFLIRKLTEAQRLS</sequence>
<dbReference type="EMBL" id="CM037617">
    <property type="protein sequence ID" value="KAH8006100.1"/>
    <property type="molecule type" value="Genomic_DNA"/>
</dbReference>
<keyword evidence="2" id="KW-1185">Reference proteome</keyword>